<dbReference type="OMA" id="CQRIGDY"/>
<dbReference type="GO" id="GO:0009986">
    <property type="term" value="C:cell surface"/>
    <property type="evidence" value="ECO:0007669"/>
    <property type="project" value="InterPro"/>
</dbReference>
<reference evidence="7" key="1">
    <citation type="submission" date="2016-11" db="UniProtKB">
        <authorList>
            <consortium name="WormBaseParasite"/>
        </authorList>
    </citation>
    <scope>IDENTIFICATION</scope>
</reference>
<evidence type="ECO:0000256" key="2">
    <source>
        <dbReference type="ARBA" id="ARBA00010112"/>
    </source>
</evidence>
<dbReference type="InterPro" id="IPR001534">
    <property type="entry name" value="Transthyretin-like"/>
</dbReference>
<dbReference type="WBParaSite" id="MhA1_Contig2113.frz3.gene1">
    <property type="protein sequence ID" value="MhA1_Contig2113.frz3.gene1"/>
    <property type="gene ID" value="MhA1_Contig2113.frz3.gene1"/>
</dbReference>
<dbReference type="Gene3D" id="2.60.40.3330">
    <property type="match status" value="2"/>
</dbReference>
<keyword evidence="4 5" id="KW-0732">Signal</keyword>
<dbReference type="InterPro" id="IPR038479">
    <property type="entry name" value="Transthyretin-like_sf"/>
</dbReference>
<evidence type="ECO:0000256" key="4">
    <source>
        <dbReference type="ARBA" id="ARBA00022729"/>
    </source>
</evidence>
<evidence type="ECO:0000256" key="5">
    <source>
        <dbReference type="SAM" id="SignalP"/>
    </source>
</evidence>
<dbReference type="GO" id="GO:0005576">
    <property type="term" value="C:extracellular region"/>
    <property type="evidence" value="ECO:0007669"/>
    <property type="project" value="UniProtKB-SubCell"/>
</dbReference>
<proteinExistence type="inferred from homology"/>
<protein>
    <submittedName>
        <fullName evidence="7">Transthyretin-like protein 46</fullName>
    </submittedName>
</protein>
<dbReference type="Proteomes" id="UP000095281">
    <property type="component" value="Unplaced"/>
</dbReference>
<keyword evidence="6" id="KW-1185">Reference proteome</keyword>
<dbReference type="PANTHER" id="PTHR21700:SF114">
    <property type="entry name" value="TRANSTHYRETIN-LIKE FAMILY PROTEIN"/>
    <property type="match status" value="1"/>
</dbReference>
<feature type="signal peptide" evidence="5">
    <location>
        <begin position="1"/>
        <end position="31"/>
    </location>
</feature>
<organism evidence="6 7">
    <name type="scientific">Meloidogyne hapla</name>
    <name type="common">Root-knot nematode worm</name>
    <dbReference type="NCBI Taxonomy" id="6305"/>
    <lineage>
        <taxon>Eukaryota</taxon>
        <taxon>Metazoa</taxon>
        <taxon>Ecdysozoa</taxon>
        <taxon>Nematoda</taxon>
        <taxon>Chromadorea</taxon>
        <taxon>Rhabditida</taxon>
        <taxon>Tylenchina</taxon>
        <taxon>Tylenchomorpha</taxon>
        <taxon>Tylenchoidea</taxon>
        <taxon>Meloidogynidae</taxon>
        <taxon>Meloidogyninae</taxon>
        <taxon>Meloidogyne</taxon>
    </lineage>
</organism>
<comment type="subcellular location">
    <subcellularLocation>
        <location evidence="1">Secreted</location>
    </subcellularLocation>
</comment>
<keyword evidence="3" id="KW-0964">Secreted</keyword>
<evidence type="ECO:0000256" key="3">
    <source>
        <dbReference type="ARBA" id="ARBA00022525"/>
    </source>
</evidence>
<dbReference type="Pfam" id="PF01060">
    <property type="entry name" value="TTR-52"/>
    <property type="match status" value="2"/>
</dbReference>
<dbReference type="PANTHER" id="PTHR21700">
    <property type="entry name" value="TRANSTHYRETIN-LIKE FAMILY PROTEIN-RELATED"/>
    <property type="match status" value="1"/>
</dbReference>
<name>A0A1I8BE37_MELHA</name>
<evidence type="ECO:0000313" key="7">
    <source>
        <dbReference type="WBParaSite" id="MhA1_Contig2113.frz3.gene1"/>
    </source>
</evidence>
<sequence>MTFRPINHPNQISKNLFIFIFLCLLVTTTKAFRRQAAGVRGVLFCGNKPASGMLVKLFDEDDGPDPDDELDSAYTDTQGHFELSGSTMELTNIDPELRIYHDCNMHVPLCKREWVIRIPDKYISSGTSAKRFMELGQVNLEVKGRLMCGNVPASNVRVKLVDDDFGPDPDDDMDSGYTDTQGNFQLNGDTTELTTIDPHLKIYHDCNDGLIPCQRRWKFELPNHYITSGKHPHKTLDIGTWNLEAKMPGESHDCIH</sequence>
<evidence type="ECO:0000256" key="1">
    <source>
        <dbReference type="ARBA" id="ARBA00004613"/>
    </source>
</evidence>
<dbReference type="AlphaFoldDB" id="A0A1I8BE37"/>
<comment type="similarity">
    <text evidence="2">Belongs to the nematode transthyretin-like family.</text>
</comment>
<evidence type="ECO:0000313" key="6">
    <source>
        <dbReference type="Proteomes" id="UP000095281"/>
    </source>
</evidence>
<accession>A0A1I8BE37</accession>
<feature type="chain" id="PRO_5009315720" evidence="5">
    <location>
        <begin position="32"/>
        <end position="256"/>
    </location>
</feature>